<gene>
    <name evidence="3" type="ORF">MJG50_20995</name>
</gene>
<feature type="domain" description="CAAX prenyl protease 2/Lysostaphin resistance protein A-like" evidence="2">
    <location>
        <begin position="100"/>
        <end position="190"/>
    </location>
</feature>
<dbReference type="Proteomes" id="UP001431131">
    <property type="component" value="Unassembled WGS sequence"/>
</dbReference>
<feature type="transmembrane region" description="Helical" evidence="1">
    <location>
        <begin position="5"/>
        <end position="20"/>
    </location>
</feature>
<evidence type="ECO:0000313" key="4">
    <source>
        <dbReference type="Proteomes" id="UP001431131"/>
    </source>
</evidence>
<dbReference type="EMBL" id="JAKTTI010000056">
    <property type="protein sequence ID" value="MCH1627817.1"/>
    <property type="molecule type" value="Genomic_DNA"/>
</dbReference>
<evidence type="ECO:0000313" key="3">
    <source>
        <dbReference type="EMBL" id="MCH1627817.1"/>
    </source>
</evidence>
<feature type="transmembrane region" description="Helical" evidence="1">
    <location>
        <begin position="131"/>
        <end position="148"/>
    </location>
</feature>
<dbReference type="RefSeq" id="WP_240257736.1">
    <property type="nucleotide sequence ID" value="NZ_JAKTTI010000056.1"/>
</dbReference>
<keyword evidence="3" id="KW-0378">Hydrolase</keyword>
<feature type="transmembrane region" description="Helical" evidence="1">
    <location>
        <begin position="178"/>
        <end position="198"/>
    </location>
</feature>
<keyword evidence="3" id="KW-0645">Protease</keyword>
<proteinExistence type="predicted"/>
<organism evidence="3 4">
    <name type="scientific">Fredinandcohnia quinoae</name>
    <dbReference type="NCBI Taxonomy" id="2918902"/>
    <lineage>
        <taxon>Bacteria</taxon>
        <taxon>Bacillati</taxon>
        <taxon>Bacillota</taxon>
        <taxon>Bacilli</taxon>
        <taxon>Bacillales</taxon>
        <taxon>Bacillaceae</taxon>
        <taxon>Fredinandcohnia</taxon>
    </lineage>
</organism>
<accession>A0AAW5ED37</accession>
<feature type="transmembrane region" description="Helical" evidence="1">
    <location>
        <begin position="101"/>
        <end position="119"/>
    </location>
</feature>
<dbReference type="GO" id="GO:0080120">
    <property type="term" value="P:CAAX-box protein maturation"/>
    <property type="evidence" value="ECO:0007669"/>
    <property type="project" value="UniProtKB-ARBA"/>
</dbReference>
<keyword evidence="1" id="KW-1133">Transmembrane helix</keyword>
<dbReference type="Pfam" id="PF02517">
    <property type="entry name" value="Rce1-like"/>
    <property type="match status" value="1"/>
</dbReference>
<protein>
    <submittedName>
        <fullName evidence="3">CPBP family intramembrane metalloprotease</fullName>
    </submittedName>
</protein>
<feature type="transmembrane region" description="Helical" evidence="1">
    <location>
        <begin position="65"/>
        <end position="86"/>
    </location>
</feature>
<keyword evidence="4" id="KW-1185">Reference proteome</keyword>
<feature type="transmembrane region" description="Helical" evidence="1">
    <location>
        <begin position="26"/>
        <end position="44"/>
    </location>
</feature>
<sequence>MNKTFYLSLLLVHFLLFISFQSSLPFWIVFTLSFICLSIFATIFSKYDIKDTTISNISLGLLSGIGLYFVFLIGKQLASVIFPIYLEDISHLYNSIAPVTWWHYIALFLIIIPGEELFWRGFIQKRLSQNLSSSGLSILSSAILYTSANLYAGNLLFLLATLVGGILWGALYVWKRNIVVNIISHLIFDLLLIVIFPIF</sequence>
<comment type="caution">
    <text evidence="3">The sequence shown here is derived from an EMBL/GenBank/DDBJ whole genome shotgun (WGS) entry which is preliminary data.</text>
</comment>
<dbReference type="GO" id="GO:0008237">
    <property type="term" value="F:metallopeptidase activity"/>
    <property type="evidence" value="ECO:0007669"/>
    <property type="project" value="UniProtKB-KW"/>
</dbReference>
<dbReference type="InterPro" id="IPR003675">
    <property type="entry name" value="Rce1/LyrA-like_dom"/>
</dbReference>
<evidence type="ECO:0000256" key="1">
    <source>
        <dbReference type="SAM" id="Phobius"/>
    </source>
</evidence>
<keyword evidence="1" id="KW-0812">Transmembrane</keyword>
<reference evidence="3" key="1">
    <citation type="submission" date="2022-02" db="EMBL/GenBank/DDBJ databases">
        <title>Fredinandcohnia quinoae sp. nov. isolated from Chenopodium quinoa seeds.</title>
        <authorList>
            <person name="Saati-Santamaria Z."/>
            <person name="Flores-Felix J.D."/>
            <person name="Igual J.M."/>
            <person name="Velazquez E."/>
            <person name="Garcia-Fraile P."/>
            <person name="Martinez-Molina E."/>
        </authorList>
    </citation>
    <scope>NUCLEOTIDE SEQUENCE</scope>
    <source>
        <strain evidence="3">SECRCQ15</strain>
    </source>
</reference>
<feature type="transmembrane region" description="Helical" evidence="1">
    <location>
        <begin position="154"/>
        <end position="171"/>
    </location>
</feature>
<evidence type="ECO:0000259" key="2">
    <source>
        <dbReference type="Pfam" id="PF02517"/>
    </source>
</evidence>
<name>A0AAW5ED37_9BACI</name>
<keyword evidence="3" id="KW-0482">Metalloprotease</keyword>
<dbReference type="GO" id="GO:0004175">
    <property type="term" value="F:endopeptidase activity"/>
    <property type="evidence" value="ECO:0007669"/>
    <property type="project" value="UniProtKB-ARBA"/>
</dbReference>
<dbReference type="AlphaFoldDB" id="A0AAW5ED37"/>
<keyword evidence="1" id="KW-0472">Membrane</keyword>